<evidence type="ECO:0000313" key="1">
    <source>
        <dbReference type="EMBL" id="KAA6347444.1"/>
    </source>
</evidence>
<comment type="caution">
    <text evidence="1">The sequence shown here is derived from an EMBL/GenBank/DDBJ whole genome shotgun (WGS) entry which is preliminary data.</text>
</comment>
<organism evidence="1">
    <name type="scientific">termite gut metagenome</name>
    <dbReference type="NCBI Taxonomy" id="433724"/>
    <lineage>
        <taxon>unclassified sequences</taxon>
        <taxon>metagenomes</taxon>
        <taxon>organismal metagenomes</taxon>
    </lineage>
</organism>
<proteinExistence type="predicted"/>
<dbReference type="EMBL" id="SNRY01000095">
    <property type="protein sequence ID" value="KAA6347444.1"/>
    <property type="molecule type" value="Genomic_DNA"/>
</dbReference>
<reference evidence="1" key="1">
    <citation type="submission" date="2019-03" db="EMBL/GenBank/DDBJ databases">
        <title>Single cell metagenomics reveals metabolic interactions within the superorganism composed of flagellate Streblomastix strix and complex community of Bacteroidetes bacteria on its surface.</title>
        <authorList>
            <person name="Treitli S.C."/>
            <person name="Kolisko M."/>
            <person name="Husnik F."/>
            <person name="Keeling P."/>
            <person name="Hampl V."/>
        </authorList>
    </citation>
    <scope>NUCLEOTIDE SEQUENCE</scope>
    <source>
        <strain evidence="1">STM</strain>
    </source>
</reference>
<sequence length="37" mass="4400">MKDAEHHKTNTRKTMYGISDMTGKGIWVIFPYMNHYP</sequence>
<gene>
    <name evidence="1" type="ORF">EZS27_005061</name>
</gene>
<name>A0A5J4SMI9_9ZZZZ</name>
<dbReference type="AlphaFoldDB" id="A0A5J4SMI9"/>
<accession>A0A5J4SMI9</accession>
<protein>
    <submittedName>
        <fullName evidence="1">Uncharacterized protein</fullName>
    </submittedName>
</protein>